<keyword evidence="2" id="KW-0812">Transmembrane</keyword>
<feature type="domain" description="Mammalian cell entry C-terminal" evidence="4">
    <location>
        <begin position="120"/>
        <end position="301"/>
    </location>
</feature>
<dbReference type="OrthoDB" id="4741753at2"/>
<proteinExistence type="predicted"/>
<dbReference type="EMBL" id="CP011853">
    <property type="protein sequence ID" value="ALG85926.1"/>
    <property type="molecule type" value="Genomic_DNA"/>
</dbReference>
<feature type="compositionally biased region" description="Polar residues" evidence="1">
    <location>
        <begin position="448"/>
        <end position="461"/>
    </location>
</feature>
<feature type="region of interest" description="Disordered" evidence="1">
    <location>
        <begin position="440"/>
        <end position="461"/>
    </location>
</feature>
<accession>A0A0N9NBV6</accession>
<evidence type="ECO:0000256" key="1">
    <source>
        <dbReference type="SAM" id="MobiDB-lite"/>
    </source>
</evidence>
<dbReference type="NCBIfam" id="TIGR00996">
    <property type="entry name" value="Mtu_fam_mce"/>
    <property type="match status" value="1"/>
</dbReference>
<keyword evidence="2" id="KW-0472">Membrane</keyword>
<gene>
    <name evidence="5" type="ORF">ACH46_17325</name>
</gene>
<evidence type="ECO:0000256" key="2">
    <source>
        <dbReference type="SAM" id="Phobius"/>
    </source>
</evidence>
<dbReference type="AlphaFoldDB" id="A0A0N9NBV6"/>
<dbReference type="STRING" id="1136941.ACH46_17325"/>
<evidence type="ECO:0000259" key="4">
    <source>
        <dbReference type="Pfam" id="PF11887"/>
    </source>
</evidence>
<keyword evidence="6" id="KW-1185">Reference proteome</keyword>
<dbReference type="RefSeq" id="WP_062394024.1">
    <property type="nucleotide sequence ID" value="NZ_CP011853.1"/>
</dbReference>
<dbReference type="InterPro" id="IPR024516">
    <property type="entry name" value="Mce_C"/>
</dbReference>
<dbReference type="InterPro" id="IPR052336">
    <property type="entry name" value="MlaD_Phospholipid_Transporter"/>
</dbReference>
<dbReference type="PANTHER" id="PTHR33371">
    <property type="entry name" value="INTERMEMBRANE PHOSPHOLIPID TRANSPORT SYSTEM BINDING PROTEIN MLAD-RELATED"/>
    <property type="match status" value="1"/>
</dbReference>
<protein>
    <submittedName>
        <fullName evidence="5">Virulence factor Mce</fullName>
    </submittedName>
</protein>
<evidence type="ECO:0000259" key="3">
    <source>
        <dbReference type="Pfam" id="PF02470"/>
    </source>
</evidence>
<dbReference type="InterPro" id="IPR005693">
    <property type="entry name" value="Mce"/>
</dbReference>
<dbReference type="PANTHER" id="PTHR33371:SF16">
    <property type="entry name" value="MCE-FAMILY PROTEIN MCE3F"/>
    <property type="match status" value="1"/>
</dbReference>
<name>A0A0N9NBV6_9ACTN</name>
<evidence type="ECO:0000313" key="6">
    <source>
        <dbReference type="Proteomes" id="UP000063789"/>
    </source>
</evidence>
<reference evidence="5 6" key="2">
    <citation type="journal article" date="2017" name="Int. J. Syst. Evol. Microbiol.">
        <title>Gordonia phthalatica sp. nov., a di-n-butyl phthalate-degrading bacterium isolated from activated sludge.</title>
        <authorList>
            <person name="Jin D."/>
            <person name="Kong X."/>
            <person name="Jia M."/>
            <person name="Yu X."/>
            <person name="Wang X."/>
            <person name="Zhuang X."/>
            <person name="Deng Y."/>
            <person name="Bai Z."/>
        </authorList>
    </citation>
    <scope>NUCLEOTIDE SEQUENCE [LARGE SCALE GENOMIC DNA]</scope>
    <source>
        <strain evidence="5 6">QH-11</strain>
    </source>
</reference>
<feature type="domain" description="Mce/MlaD" evidence="3">
    <location>
        <begin position="40"/>
        <end position="115"/>
    </location>
</feature>
<sequence length="476" mass="51513">MKITKFVRMQLIIFSIVTVIAMVAMAVFYIQIPKMFGIGSYTVTLDLKSTGGLYQNANVSFRGENVGKVTGVRLTPTGVAADLRIDSGTEIPSDAKASVRSVSAIGEQFVEFTPPKDPSESNLRDGDTITSDDLPVEISAMLDQADGLLNEVSDTKLRSVMDEAFLAFNGTGQDLQRLMDSMTLFVGELDKNVDSVIDLVDQAGPIMATQNRTADQIRSWTKSLTRVTDQLRASRPDITDILDKGPGVAAQSQKLFQDMNQSFPLAISNLSVAAHTMAVYLPNLRQTIVLYPRVLSALITAINSGSNRHGPNVNFTLGFQDPPTCTVGFLPPDQWRFPSAQDARDLPPGLLCRLPQDAQSSVRGARNFPCVEYPGRRAPTPAECKTGFKPSARDNVALPNGFPGTNLPKQPAGYVVPGTPGDYDAGPAVYATTYDPTTGEFIGPDGKTYTTDAAQKPTTDSQKTKWYDLITKTVKS</sequence>
<reference evidence="6" key="1">
    <citation type="submission" date="2015-06" db="EMBL/GenBank/DDBJ databases">
        <title>Complete genome sequence and metabolic analysis of phthalate degradation pathway in Gordonia sp. QH-11.</title>
        <authorList>
            <person name="Jin D."/>
            <person name="Kong X."/>
            <person name="Bai Z."/>
        </authorList>
    </citation>
    <scope>NUCLEOTIDE SEQUENCE [LARGE SCALE GENOMIC DNA]</scope>
    <source>
        <strain evidence="6">QH-11</strain>
    </source>
</reference>
<dbReference type="Pfam" id="PF02470">
    <property type="entry name" value="MlaD"/>
    <property type="match status" value="1"/>
</dbReference>
<dbReference type="PATRIC" id="fig|1136941.3.peg.3541"/>
<keyword evidence="2" id="KW-1133">Transmembrane helix</keyword>
<dbReference type="KEGG" id="goq:ACH46_17325"/>
<evidence type="ECO:0000313" key="5">
    <source>
        <dbReference type="EMBL" id="ALG85926.1"/>
    </source>
</evidence>
<dbReference type="Pfam" id="PF11887">
    <property type="entry name" value="Mce4_CUP1"/>
    <property type="match status" value="1"/>
</dbReference>
<dbReference type="Proteomes" id="UP000063789">
    <property type="component" value="Chromosome"/>
</dbReference>
<feature type="transmembrane region" description="Helical" evidence="2">
    <location>
        <begin position="12"/>
        <end position="32"/>
    </location>
</feature>
<dbReference type="InterPro" id="IPR003399">
    <property type="entry name" value="Mce/MlaD"/>
</dbReference>
<dbReference type="GO" id="GO:0005576">
    <property type="term" value="C:extracellular region"/>
    <property type="evidence" value="ECO:0007669"/>
    <property type="project" value="TreeGrafter"/>
</dbReference>
<organism evidence="5 6">
    <name type="scientific">Gordonia phthalatica</name>
    <dbReference type="NCBI Taxonomy" id="1136941"/>
    <lineage>
        <taxon>Bacteria</taxon>
        <taxon>Bacillati</taxon>
        <taxon>Actinomycetota</taxon>
        <taxon>Actinomycetes</taxon>
        <taxon>Mycobacteriales</taxon>
        <taxon>Gordoniaceae</taxon>
        <taxon>Gordonia</taxon>
    </lineage>
</organism>